<sequence>MKLLKFALAGLVGFLFLCGPHPASGADSRDPAIAAGQAALKQGMEAAKRKNWPLAVKRYTEAQKRIHLSPQIMHNLALAHAQMGNELLADVWFRAYLGAVPQAANADEVRAEIARLEKAADDKVQLLFKQAEDLAELLPIQGESQLDITGRRAAAFVSIYVSRHSIGDFKGADEDYAKIIKYQISKNLYRERNSESSPPEHLSAKTLAEAGDIEGALRLRDQEKSDYYRKELTSDLCFVILFAGDVEKAAKMAEEENIRLDEFDNHWFAEAFARKGDYAKAAVYAKKARREATYLFIAESHLSRGNISEAIRYARLSGDEAVGMAIRGEVNKAFQDLMAAKPSVVSPYSRINDFNDIAKNLVRLGDMQNARKATELAAEWARRNFPRDDYAAGLALRGKAYFEVGAGKADEAIKQMNKGLRLTNVYNAFRNGEIEGTRKGTEIECEEQRAEWQRDLCDFAVSRGKPEAAEKIADSFTESRERIEFLRQVLAAYESKNDRANAERLTKKLTGLLAEVQAGWDPENLGREIVVNAWTDAAYKLSEETALCNLPACISEIKKNRSPDEMPCYIAFCAAAIGKGLLKIRFMDRIYR</sequence>
<accession>A0A1V5MJ56</accession>
<dbReference type="Gene3D" id="1.25.40.10">
    <property type="entry name" value="Tetratricopeptide repeat domain"/>
    <property type="match status" value="2"/>
</dbReference>
<evidence type="ECO:0000256" key="1">
    <source>
        <dbReference type="SAM" id="SignalP"/>
    </source>
</evidence>
<dbReference type="InterPro" id="IPR011990">
    <property type="entry name" value="TPR-like_helical_dom_sf"/>
</dbReference>
<dbReference type="AlphaFoldDB" id="A0A1V5MJ56"/>
<keyword evidence="1" id="KW-0732">Signal</keyword>
<feature type="signal peptide" evidence="1">
    <location>
        <begin position="1"/>
        <end position="25"/>
    </location>
</feature>
<name>A0A1V5MJ56_UNCT6</name>
<gene>
    <name evidence="2" type="ORF">BWY73_00474</name>
</gene>
<comment type="caution">
    <text evidence="2">The sequence shown here is derived from an EMBL/GenBank/DDBJ whole genome shotgun (WGS) entry which is preliminary data.</text>
</comment>
<dbReference type="Proteomes" id="UP000485484">
    <property type="component" value="Unassembled WGS sequence"/>
</dbReference>
<evidence type="ECO:0008006" key="3">
    <source>
        <dbReference type="Google" id="ProtNLM"/>
    </source>
</evidence>
<proteinExistence type="predicted"/>
<protein>
    <recommendedName>
        <fullName evidence="3">Tetratricopeptide repeat protein</fullName>
    </recommendedName>
</protein>
<feature type="chain" id="PRO_5012166618" description="Tetratricopeptide repeat protein" evidence="1">
    <location>
        <begin position="26"/>
        <end position="592"/>
    </location>
</feature>
<reference evidence="2" key="1">
    <citation type="submission" date="2017-02" db="EMBL/GenBank/DDBJ databases">
        <title>Delving into the versatile metabolic prowess of the omnipresent phylum Bacteroidetes.</title>
        <authorList>
            <person name="Nobu M.K."/>
            <person name="Mei R."/>
            <person name="Narihiro T."/>
            <person name="Kuroda K."/>
            <person name="Liu W.-T."/>
        </authorList>
    </citation>
    <scope>NUCLEOTIDE SEQUENCE</scope>
    <source>
        <strain evidence="2">ADurb.Bin417</strain>
    </source>
</reference>
<dbReference type="EMBL" id="MWAK01000043">
    <property type="protein sequence ID" value="OPZ93132.1"/>
    <property type="molecule type" value="Genomic_DNA"/>
</dbReference>
<organism evidence="2">
    <name type="scientific">candidate division TA06 bacterium ADurb.Bin417</name>
    <dbReference type="NCBI Taxonomy" id="1852828"/>
    <lineage>
        <taxon>Bacteria</taxon>
        <taxon>Bacteria division TA06</taxon>
    </lineage>
</organism>
<evidence type="ECO:0000313" key="2">
    <source>
        <dbReference type="EMBL" id="OPZ93132.1"/>
    </source>
</evidence>